<organism evidence="2 3">
    <name type="scientific">Polarella glacialis</name>
    <name type="common">Dinoflagellate</name>
    <dbReference type="NCBI Taxonomy" id="89957"/>
    <lineage>
        <taxon>Eukaryota</taxon>
        <taxon>Sar</taxon>
        <taxon>Alveolata</taxon>
        <taxon>Dinophyceae</taxon>
        <taxon>Suessiales</taxon>
        <taxon>Suessiaceae</taxon>
        <taxon>Polarella</taxon>
    </lineage>
</organism>
<feature type="region of interest" description="Disordered" evidence="1">
    <location>
        <begin position="50"/>
        <end position="70"/>
    </location>
</feature>
<sequence length="103" mass="11372">DESPRVKVKQAVRVHTPPYPFGTPDILGDAPPSPQAGRNLIDASRIVQTPKTQDAALPQQEEKKEAGRNLGAASSFQQVVWQIDSLQQRLVEVHAEELESLHQ</sequence>
<protein>
    <submittedName>
        <fullName evidence="2">Uncharacterized protein</fullName>
    </submittedName>
</protein>
<dbReference type="AlphaFoldDB" id="A0A813KKC9"/>
<comment type="caution">
    <text evidence="2">The sequence shown here is derived from an EMBL/GenBank/DDBJ whole genome shotgun (WGS) entry which is preliminary data.</text>
</comment>
<reference evidence="2" key="1">
    <citation type="submission" date="2021-02" db="EMBL/GenBank/DDBJ databases">
        <authorList>
            <person name="Dougan E. K."/>
            <person name="Rhodes N."/>
            <person name="Thang M."/>
            <person name="Chan C."/>
        </authorList>
    </citation>
    <scope>NUCLEOTIDE SEQUENCE</scope>
</reference>
<feature type="non-terminal residue" evidence="2">
    <location>
        <position position="103"/>
    </location>
</feature>
<dbReference type="EMBL" id="CAJNNW010031065">
    <property type="protein sequence ID" value="CAE8705816.1"/>
    <property type="molecule type" value="Genomic_DNA"/>
</dbReference>
<evidence type="ECO:0000313" key="3">
    <source>
        <dbReference type="Proteomes" id="UP000626109"/>
    </source>
</evidence>
<evidence type="ECO:0000256" key="1">
    <source>
        <dbReference type="SAM" id="MobiDB-lite"/>
    </source>
</evidence>
<gene>
    <name evidence="2" type="ORF">PGLA2088_LOCUS33906</name>
</gene>
<feature type="region of interest" description="Disordered" evidence="1">
    <location>
        <begin position="15"/>
        <end position="38"/>
    </location>
</feature>
<name>A0A813KKC9_POLGL</name>
<dbReference type="Proteomes" id="UP000626109">
    <property type="component" value="Unassembled WGS sequence"/>
</dbReference>
<evidence type="ECO:0000313" key="2">
    <source>
        <dbReference type="EMBL" id="CAE8705816.1"/>
    </source>
</evidence>
<accession>A0A813KKC9</accession>
<proteinExistence type="predicted"/>
<feature type="non-terminal residue" evidence="2">
    <location>
        <position position="1"/>
    </location>
</feature>